<accession>A0AAE8XE14</accession>
<dbReference type="EMBL" id="OK040171">
    <property type="protein sequence ID" value="UAV84597.1"/>
    <property type="molecule type" value="Genomic_DNA"/>
</dbReference>
<name>A0AAE8XE14_9CAUD</name>
<evidence type="ECO:0000313" key="1">
    <source>
        <dbReference type="EMBL" id="UAV84597.1"/>
    </source>
</evidence>
<keyword evidence="2" id="KW-1185">Reference proteome</keyword>
<organism evidence="1 2">
    <name type="scientific">Pseudomonas phage PHB09</name>
    <dbReference type="NCBI Taxonomy" id="2867265"/>
    <lineage>
        <taxon>Viruses</taxon>
        <taxon>Duplodnaviria</taxon>
        <taxon>Heunggongvirae</taxon>
        <taxon>Uroviricota</taxon>
        <taxon>Caudoviricetes</taxon>
        <taxon>Vandenendeviridae</taxon>
        <taxon>Gorskivirinae</taxon>
        <taxon>Dilongvirus</taxon>
        <taxon>Dilongvirus PHB09</taxon>
    </lineage>
</organism>
<reference evidence="1" key="1">
    <citation type="submission" date="2021-09" db="EMBL/GenBank/DDBJ databases">
        <authorList>
            <person name="Liu Y."/>
        </authorList>
    </citation>
    <scope>NUCLEOTIDE SEQUENCE</scope>
</reference>
<dbReference type="Proteomes" id="UP000827914">
    <property type="component" value="Segment"/>
</dbReference>
<proteinExistence type="predicted"/>
<sequence length="70" mass="7752">MSTSVVNALDLLDPNELHSFLQKLLDEHGETPEQLMVLLVKLTTAKAILEDALELEEPLVAIVDKEVDNV</sequence>
<evidence type="ECO:0000313" key="2">
    <source>
        <dbReference type="Proteomes" id="UP000827914"/>
    </source>
</evidence>
<gene>
    <name evidence="1" type="ORF">PHB09_102</name>
</gene>
<protein>
    <submittedName>
        <fullName evidence="1">Uncharacterized protein</fullName>
    </submittedName>
</protein>